<dbReference type="Gene3D" id="1.10.150.130">
    <property type="match status" value="1"/>
</dbReference>
<dbReference type="GO" id="GO:0006310">
    <property type="term" value="P:DNA recombination"/>
    <property type="evidence" value="ECO:0007669"/>
    <property type="project" value="UniProtKB-KW"/>
</dbReference>
<dbReference type="SUPFAM" id="SSF56349">
    <property type="entry name" value="DNA breaking-rejoining enzymes"/>
    <property type="match status" value="1"/>
</dbReference>
<gene>
    <name evidence="6" type="ORF">N207_08510</name>
</gene>
<dbReference type="PATRIC" id="fig|1355531.3.peg.1023"/>
<dbReference type="PANTHER" id="PTHR30629:SF2">
    <property type="entry name" value="PROPHAGE INTEGRASE INTS-RELATED"/>
    <property type="match status" value="1"/>
</dbReference>
<dbReference type="Proteomes" id="UP000015605">
    <property type="component" value="Unassembled WGS sequence"/>
</dbReference>
<dbReference type="InterPro" id="IPR050808">
    <property type="entry name" value="Phage_Integrase"/>
</dbReference>
<dbReference type="InterPro" id="IPR013762">
    <property type="entry name" value="Integrase-like_cat_sf"/>
</dbReference>
<proteinExistence type="inferred from homology"/>
<dbReference type="InterPro" id="IPR011010">
    <property type="entry name" value="DNA_brk_join_enz"/>
</dbReference>
<dbReference type="InterPro" id="IPR002104">
    <property type="entry name" value="Integrase_catalytic"/>
</dbReference>
<dbReference type="GO" id="GO:0015074">
    <property type="term" value="P:DNA integration"/>
    <property type="evidence" value="ECO:0007669"/>
    <property type="project" value="UniProtKB-KW"/>
</dbReference>
<keyword evidence="4" id="KW-0233">DNA recombination</keyword>
<dbReference type="PROSITE" id="PS51898">
    <property type="entry name" value="TYR_RECOMBINASE"/>
    <property type="match status" value="1"/>
</dbReference>
<dbReference type="GO" id="GO:0003677">
    <property type="term" value="F:DNA binding"/>
    <property type="evidence" value="ECO:0007669"/>
    <property type="project" value="UniProtKB-KW"/>
</dbReference>
<reference evidence="6 7" key="1">
    <citation type="journal article" date="2013" name="Genome Announc.">
        <title>Multiple genome sequences of Helicobacter pylori strains of diverse disease and antibiotic resistance backgrounds from Malaysia.</title>
        <authorList>
            <person name="Rehvathy V."/>
            <person name="Tan M.H."/>
            <person name="Gunaletchumy S.P."/>
            <person name="Teh X."/>
            <person name="Wang S."/>
            <person name="Baybayan P."/>
            <person name="Singh S."/>
            <person name="Ashby M."/>
            <person name="Kaakoush N.O."/>
            <person name="Mitchell H.M."/>
            <person name="Croft L.J."/>
            <person name="Goh K.L."/>
            <person name="Loke M.F."/>
            <person name="Vadivelu J."/>
        </authorList>
    </citation>
    <scope>NUCLEOTIDE SEQUENCE [LARGE SCALE GENOMIC DNA]</scope>
    <source>
        <strain evidence="6 7">UM114</strain>
    </source>
</reference>
<feature type="domain" description="Tyr recombinase" evidence="5">
    <location>
        <begin position="186"/>
        <end position="367"/>
    </location>
</feature>
<dbReference type="RefSeq" id="WP_021310204.1">
    <property type="nucleotide sequence ID" value="NZ_AUSS01000020.1"/>
</dbReference>
<accession>T0G9N7</accession>
<comment type="similarity">
    <text evidence="1">Belongs to the 'phage' integrase family.</text>
</comment>
<dbReference type="EMBL" id="AUSS01000020">
    <property type="protein sequence ID" value="EPZ92737.1"/>
    <property type="molecule type" value="Genomic_DNA"/>
</dbReference>
<sequence>MYKHTIYLRGNALYLNYTKNSKRHRTSLNKLTKSLNLENDEALEYLEGLSLEKILKMLKGALKPNTEPKQEGIRTAKKTKSTTIAQAKESFLNQKIGLKEESLRFIRLRFNTILKLLNIKESSKVSKITKESVTNYHNNAFKKYKKNTLMSLNALLKSFLEFCETEGFFQNSPYFKITLKNAKEGEKINPFSLEEIKALIESAPSLRLKAFLVVAFFTGLRTGEQLALLWSDIDFENKKININKSLNLSGAITIPKNKPSIREVDLLEPVEKILKELKASEPAYKKMIFLSVPKRTQDFQRAFKKLLKALNLKERKLYTTRHTFASLMLSMGEEPLWVSKNMGHKDLNTTYSTYSHYIPKQEKERAQFLKGIL</sequence>
<evidence type="ECO:0000313" key="6">
    <source>
        <dbReference type="EMBL" id="EPZ92737.1"/>
    </source>
</evidence>
<dbReference type="InterPro" id="IPR010998">
    <property type="entry name" value="Integrase_recombinase_N"/>
</dbReference>
<keyword evidence="3" id="KW-0238">DNA-binding</keyword>
<protein>
    <submittedName>
        <fullName evidence="6">Integrase</fullName>
    </submittedName>
</protein>
<evidence type="ECO:0000256" key="4">
    <source>
        <dbReference type="ARBA" id="ARBA00023172"/>
    </source>
</evidence>
<dbReference type="AlphaFoldDB" id="T0G9N7"/>
<evidence type="ECO:0000256" key="1">
    <source>
        <dbReference type="ARBA" id="ARBA00008857"/>
    </source>
</evidence>
<dbReference type="Pfam" id="PF00589">
    <property type="entry name" value="Phage_integrase"/>
    <property type="match status" value="1"/>
</dbReference>
<comment type="caution">
    <text evidence="6">The sequence shown here is derived from an EMBL/GenBank/DDBJ whole genome shotgun (WGS) entry which is preliminary data.</text>
</comment>
<evidence type="ECO:0000256" key="2">
    <source>
        <dbReference type="ARBA" id="ARBA00022908"/>
    </source>
</evidence>
<evidence type="ECO:0000313" key="7">
    <source>
        <dbReference type="Proteomes" id="UP000015605"/>
    </source>
</evidence>
<evidence type="ECO:0000259" key="5">
    <source>
        <dbReference type="PROSITE" id="PS51898"/>
    </source>
</evidence>
<evidence type="ECO:0000256" key="3">
    <source>
        <dbReference type="ARBA" id="ARBA00023125"/>
    </source>
</evidence>
<dbReference type="Gene3D" id="1.10.443.10">
    <property type="entry name" value="Intergrase catalytic core"/>
    <property type="match status" value="1"/>
</dbReference>
<dbReference type="PANTHER" id="PTHR30629">
    <property type="entry name" value="PROPHAGE INTEGRASE"/>
    <property type="match status" value="1"/>
</dbReference>
<organism evidence="6 7">
    <name type="scientific">Helicobacter pylori UM114</name>
    <dbReference type="NCBI Taxonomy" id="1355531"/>
    <lineage>
        <taxon>Bacteria</taxon>
        <taxon>Pseudomonadati</taxon>
        <taxon>Campylobacterota</taxon>
        <taxon>Epsilonproteobacteria</taxon>
        <taxon>Campylobacterales</taxon>
        <taxon>Helicobacteraceae</taxon>
        <taxon>Helicobacter</taxon>
    </lineage>
</organism>
<name>T0G9N7_HELPX</name>
<keyword evidence="2" id="KW-0229">DNA integration</keyword>
<dbReference type="CDD" id="cd01189">
    <property type="entry name" value="INT_ICEBs1_C_like"/>
    <property type="match status" value="1"/>
</dbReference>